<keyword evidence="2" id="KW-0812">Transmembrane</keyword>
<feature type="compositionally biased region" description="Basic and acidic residues" evidence="1">
    <location>
        <begin position="1265"/>
        <end position="1278"/>
    </location>
</feature>
<dbReference type="Proteomes" id="UP000693946">
    <property type="component" value="Linkage Group LG3"/>
</dbReference>
<feature type="compositionally biased region" description="Polar residues" evidence="1">
    <location>
        <begin position="760"/>
        <end position="780"/>
    </location>
</feature>
<organism evidence="4 5">
    <name type="scientific">Solea senegalensis</name>
    <name type="common">Senegalese sole</name>
    <dbReference type="NCBI Taxonomy" id="28829"/>
    <lineage>
        <taxon>Eukaryota</taxon>
        <taxon>Metazoa</taxon>
        <taxon>Chordata</taxon>
        <taxon>Craniata</taxon>
        <taxon>Vertebrata</taxon>
        <taxon>Euteleostomi</taxon>
        <taxon>Actinopterygii</taxon>
        <taxon>Neopterygii</taxon>
        <taxon>Teleostei</taxon>
        <taxon>Neoteleostei</taxon>
        <taxon>Acanthomorphata</taxon>
        <taxon>Carangaria</taxon>
        <taxon>Pleuronectiformes</taxon>
        <taxon>Pleuronectoidei</taxon>
        <taxon>Soleidae</taxon>
        <taxon>Solea</taxon>
    </lineage>
</organism>
<keyword evidence="5" id="KW-1185">Reference proteome</keyword>
<sequence length="1290" mass="141903">MGYLPVKQHSTFKQKPLDVYLGLLLLLLLKNVMHNQSLMPHCHARTDDGSFPNFTSDPGSPFFFKVPSPETLGLKQHYQLTLADGGSTLPHWMVFKQQSHTLAGLALLEDCGMYHLKVSVTVEQCVGHFYLHILNKTMSGESQARNTLSCPEGEITTWANLLLLLNPVTLDASQRLCLVSTLAGHLHLPVGSVFLFSRRSSLKQQQNKLGVWGQSGLAEMSPDVSGDVAELLWPVCCPGERRPDFTQTLEHGMKMEELARLLEATILEWKGVCEEQMHTEGSTGSAVNYQNGQPLLQPSNTLAASFPLALEKILAWHAFQTPIYHSDVNPEVPGVTKTDYMQEIQGSSICGHPNWFPLHRSEPTGFSASKAATGCCEQVTAHTSEYFWTADFSSPPSVVLTSSTLHTTIYSSLPVTPAIYSDTSTLTHEAVDGPSQATCLTFGPHLKETTRWTEYYRASHTDSERRPTVSSLGHFIFSQEPTKDLDSALHIIPSVSHRSPLTEKHNDVLLLGSRLKTTQTPQRTRLFPNEQLSIHQRTETIEHLLAASPVMSQDAMSATTLTRHLTLSGQIELEFTPAVPSEPLSGRLDTSYTTNPLFSVEFLNSSPSFGSVLQTSTRCHDASSSLQSRDVMDFQSNSVTDVNCETQTVISGISPTPVTPAQMSFSFTPQITSIPLSTLKGQSFEDQTSVRSSHESMPFMPSLKQTTVPTLQLEQSQHIHNSSNIFFTRAITSSVYLNATTTKIDPSLILQDDPTHPAVSKSNGSVSGLNSGPTAPSTAQEPYPASSIHLLQSLEPSFPSCGQDHVYVSDCTPPIPSTYLESSSDHVLTFTASFPPTEIYRTASPSQILSFDLNGKVFSTIPMPTTNLFSDSSISMITYTPLIGVGLSSATRQSSVGPPQSSSFMSDSLNLPPKVLQSIPVLMATVGFPFLYSIPSKTFLDPEDGEADALSLEIRLTDGPPLSVGTWLALDGLDLHGVPLEVDMKFAPQHLLLVARDRQGLSTMLPMTLDLQHRPVEPCHFFTMTAKRSLHSILRHRHLVDDLLWKLSGYFNSSHSHHLSVVSMTPGSTVISWYNHTFCEMGQIKRTHCNVDQINSMWLAMVSTGGLVNLKFREAMLPEFPITKVGPVSYRQDCFTASPPPTFGSYTTADYTTMNPGSGTNTSLCPTSNSSASTSITPNSQQTNSYQWMAAMFTALLIVCLLILIILLVAVALYFCKGSGRSRTVTTWPLNRQLSVHSRDLRAIGPRRPPLRLWINLTQDDERPLSVEKGPNMRDKALRPRPPYYDFSAI</sequence>
<evidence type="ECO:0000313" key="4">
    <source>
        <dbReference type="EMBL" id="KAG7496234.1"/>
    </source>
</evidence>
<reference evidence="4 5" key="1">
    <citation type="journal article" date="2021" name="Sci. Rep.">
        <title>Chromosome anchoring in Senegalese sole (Solea senegalensis) reveals sex-associated markers and genome rearrangements in flatfish.</title>
        <authorList>
            <person name="Guerrero-Cozar I."/>
            <person name="Gomez-Garrido J."/>
            <person name="Berbel C."/>
            <person name="Martinez-Blanch J.F."/>
            <person name="Alioto T."/>
            <person name="Claros M.G."/>
            <person name="Gagnaire P.A."/>
            <person name="Manchado M."/>
        </authorList>
    </citation>
    <scope>NUCLEOTIDE SEQUENCE [LARGE SCALE GENOMIC DNA]</scope>
    <source>
        <strain evidence="4">Sse05_10M</strain>
    </source>
</reference>
<keyword evidence="2" id="KW-0472">Membrane</keyword>
<feature type="domain" description="Peptidase S72" evidence="3">
    <location>
        <begin position="1017"/>
        <end position="1132"/>
    </location>
</feature>
<gene>
    <name evidence="4" type="ORF">JOB18_014944</name>
</gene>
<dbReference type="InterPro" id="IPR030398">
    <property type="entry name" value="SEA_DG_dom"/>
</dbReference>
<feature type="region of interest" description="Disordered" evidence="1">
    <location>
        <begin position="754"/>
        <end position="782"/>
    </location>
</feature>
<keyword evidence="2" id="KW-1133">Transmembrane helix</keyword>
<dbReference type="GO" id="GO:0016011">
    <property type="term" value="C:dystroglycan complex"/>
    <property type="evidence" value="ECO:0007669"/>
    <property type="project" value="TreeGrafter"/>
</dbReference>
<feature type="transmembrane region" description="Helical" evidence="2">
    <location>
        <begin position="1188"/>
        <end position="1215"/>
    </location>
</feature>
<dbReference type="GO" id="GO:0016203">
    <property type="term" value="P:muscle attachment"/>
    <property type="evidence" value="ECO:0007669"/>
    <property type="project" value="TreeGrafter"/>
</dbReference>
<evidence type="ECO:0000256" key="1">
    <source>
        <dbReference type="SAM" id="MobiDB-lite"/>
    </source>
</evidence>
<evidence type="ECO:0000259" key="3">
    <source>
        <dbReference type="PROSITE" id="PS51699"/>
    </source>
</evidence>
<comment type="caution">
    <text evidence="4">The sequence shown here is derived from an EMBL/GenBank/DDBJ whole genome shotgun (WGS) entry which is preliminary data.</text>
</comment>
<dbReference type="PROSITE" id="PS51699">
    <property type="entry name" value="SEA_DG"/>
    <property type="match status" value="1"/>
</dbReference>
<feature type="region of interest" description="Disordered" evidence="1">
    <location>
        <begin position="1265"/>
        <end position="1290"/>
    </location>
</feature>
<dbReference type="GO" id="GO:0007411">
    <property type="term" value="P:axon guidance"/>
    <property type="evidence" value="ECO:0007669"/>
    <property type="project" value="TreeGrafter"/>
</dbReference>
<protein>
    <submittedName>
        <fullName evidence="4">Zinc finger protein 768-like</fullName>
    </submittedName>
</protein>
<evidence type="ECO:0000256" key="2">
    <source>
        <dbReference type="SAM" id="Phobius"/>
    </source>
</evidence>
<dbReference type="GO" id="GO:0021675">
    <property type="term" value="P:nerve development"/>
    <property type="evidence" value="ECO:0007669"/>
    <property type="project" value="TreeGrafter"/>
</dbReference>
<name>A0AAV6QVP6_SOLSE</name>
<dbReference type="PANTHER" id="PTHR21559:SF21">
    <property type="entry name" value="DYSTROGLYCAN 1"/>
    <property type="match status" value="1"/>
</dbReference>
<dbReference type="GO" id="GO:0043236">
    <property type="term" value="F:laminin binding"/>
    <property type="evidence" value="ECO:0007669"/>
    <property type="project" value="TreeGrafter"/>
</dbReference>
<dbReference type="EMBL" id="JAGKHQ010000015">
    <property type="protein sequence ID" value="KAG7496234.1"/>
    <property type="molecule type" value="Genomic_DNA"/>
</dbReference>
<accession>A0AAV6QVP6</accession>
<dbReference type="GO" id="GO:0002009">
    <property type="term" value="P:morphogenesis of an epithelium"/>
    <property type="evidence" value="ECO:0007669"/>
    <property type="project" value="TreeGrafter"/>
</dbReference>
<proteinExistence type="predicted"/>
<dbReference type="GO" id="GO:0042383">
    <property type="term" value="C:sarcolemma"/>
    <property type="evidence" value="ECO:0007669"/>
    <property type="project" value="TreeGrafter"/>
</dbReference>
<evidence type="ECO:0000313" key="5">
    <source>
        <dbReference type="Proteomes" id="UP000693946"/>
    </source>
</evidence>
<dbReference type="PANTHER" id="PTHR21559">
    <property type="entry name" value="DYSTROGLYCAN-RELATED"/>
    <property type="match status" value="1"/>
</dbReference>